<dbReference type="CDD" id="cd07377">
    <property type="entry name" value="WHTH_GntR"/>
    <property type="match status" value="1"/>
</dbReference>
<evidence type="ECO:0000256" key="3">
    <source>
        <dbReference type="ARBA" id="ARBA00023163"/>
    </source>
</evidence>
<comment type="caution">
    <text evidence="6">The sequence shown here is derived from an EMBL/GenBank/DDBJ whole genome shotgun (WGS) entry which is preliminary data.</text>
</comment>
<evidence type="ECO:0000313" key="7">
    <source>
        <dbReference type="Proteomes" id="UP000677413"/>
    </source>
</evidence>
<proteinExistence type="predicted"/>
<dbReference type="SMART" id="SM00345">
    <property type="entry name" value="HTH_GNTR"/>
    <property type="match status" value="1"/>
</dbReference>
<feature type="region of interest" description="Disordered" evidence="4">
    <location>
        <begin position="49"/>
        <end position="68"/>
    </location>
</feature>
<organism evidence="6 7">
    <name type="scientific">Streptomyces liliiviolaceus</name>
    <dbReference type="NCBI Taxonomy" id="2823109"/>
    <lineage>
        <taxon>Bacteria</taxon>
        <taxon>Bacillati</taxon>
        <taxon>Actinomycetota</taxon>
        <taxon>Actinomycetes</taxon>
        <taxon>Kitasatosporales</taxon>
        <taxon>Streptomycetaceae</taxon>
        <taxon>Streptomyces</taxon>
    </lineage>
</organism>
<name>A0A941B713_9ACTN</name>
<dbReference type="InterPro" id="IPR050679">
    <property type="entry name" value="Bact_HTH_transcr_reg"/>
</dbReference>
<dbReference type="Gene3D" id="1.10.10.10">
    <property type="entry name" value="Winged helix-like DNA-binding domain superfamily/Winged helix DNA-binding domain"/>
    <property type="match status" value="1"/>
</dbReference>
<protein>
    <submittedName>
        <fullName evidence="6">Winged helix-turn-helix transcriptional regulator</fullName>
    </submittedName>
</protein>
<keyword evidence="2" id="KW-0238">DNA-binding</keyword>
<keyword evidence="1" id="KW-0805">Transcription regulation</keyword>
<dbReference type="AlphaFoldDB" id="A0A941B713"/>
<evidence type="ECO:0000256" key="1">
    <source>
        <dbReference type="ARBA" id="ARBA00023015"/>
    </source>
</evidence>
<dbReference type="Pfam" id="PF00392">
    <property type="entry name" value="GntR"/>
    <property type="match status" value="1"/>
</dbReference>
<dbReference type="PANTHER" id="PTHR44846:SF1">
    <property type="entry name" value="MANNOSYL-D-GLYCERATE TRANSPORT_METABOLISM SYSTEM REPRESSOR MNGR-RELATED"/>
    <property type="match status" value="1"/>
</dbReference>
<dbReference type="InterPro" id="IPR000524">
    <property type="entry name" value="Tscrpt_reg_HTH_GntR"/>
</dbReference>
<dbReference type="GO" id="GO:0045892">
    <property type="term" value="P:negative regulation of DNA-templated transcription"/>
    <property type="evidence" value="ECO:0007669"/>
    <property type="project" value="TreeGrafter"/>
</dbReference>
<dbReference type="PRINTS" id="PR00035">
    <property type="entry name" value="HTHGNTR"/>
</dbReference>
<evidence type="ECO:0000256" key="2">
    <source>
        <dbReference type="ARBA" id="ARBA00023125"/>
    </source>
</evidence>
<evidence type="ECO:0000256" key="4">
    <source>
        <dbReference type="SAM" id="MobiDB-lite"/>
    </source>
</evidence>
<keyword evidence="7" id="KW-1185">Reference proteome</keyword>
<dbReference type="EMBL" id="JAGPYQ010000001">
    <property type="protein sequence ID" value="MBQ0847513.1"/>
    <property type="molecule type" value="Genomic_DNA"/>
</dbReference>
<dbReference type="PANTHER" id="PTHR44846">
    <property type="entry name" value="MANNOSYL-D-GLYCERATE TRANSPORT/METABOLISM SYSTEM REPRESSOR MNGR-RELATED"/>
    <property type="match status" value="1"/>
</dbReference>
<gene>
    <name evidence="6" type="ORF">J8N05_04635</name>
</gene>
<dbReference type="PROSITE" id="PS50949">
    <property type="entry name" value="HTH_GNTR"/>
    <property type="match status" value="1"/>
</dbReference>
<dbReference type="GO" id="GO:0003677">
    <property type="term" value="F:DNA binding"/>
    <property type="evidence" value="ECO:0007669"/>
    <property type="project" value="UniProtKB-KW"/>
</dbReference>
<dbReference type="InterPro" id="IPR036388">
    <property type="entry name" value="WH-like_DNA-bd_sf"/>
</dbReference>
<evidence type="ECO:0000313" key="6">
    <source>
        <dbReference type="EMBL" id="MBQ0847513.1"/>
    </source>
</evidence>
<feature type="domain" description="HTH gntR-type" evidence="5">
    <location>
        <begin position="68"/>
        <end position="136"/>
    </location>
</feature>
<dbReference type="GO" id="GO:0003700">
    <property type="term" value="F:DNA-binding transcription factor activity"/>
    <property type="evidence" value="ECO:0007669"/>
    <property type="project" value="InterPro"/>
</dbReference>
<reference evidence="6 7" key="1">
    <citation type="submission" date="2021-04" db="EMBL/GenBank/DDBJ databases">
        <authorList>
            <person name="Tang X."/>
            <person name="Zhou X."/>
            <person name="Chen X."/>
            <person name="Cernava T."/>
            <person name="Zhang C."/>
        </authorList>
    </citation>
    <scope>NUCLEOTIDE SEQUENCE [LARGE SCALE GENOMIC DNA]</scope>
    <source>
        <strain evidence="6 7">BH-SS-21</strain>
    </source>
</reference>
<accession>A0A941B713</accession>
<dbReference type="Proteomes" id="UP000677413">
    <property type="component" value="Unassembled WGS sequence"/>
</dbReference>
<keyword evidence="3" id="KW-0804">Transcription</keyword>
<dbReference type="SUPFAM" id="SSF46785">
    <property type="entry name" value="Winged helix' DNA-binding domain"/>
    <property type="match status" value="1"/>
</dbReference>
<evidence type="ECO:0000259" key="5">
    <source>
        <dbReference type="PROSITE" id="PS50949"/>
    </source>
</evidence>
<dbReference type="InterPro" id="IPR036390">
    <property type="entry name" value="WH_DNA-bd_sf"/>
</dbReference>
<sequence>MFPTPSTSANQSTSGPIGPVVLDWFPLAGRSLNRQADWLVDLTENRSARGPERYGQHVSEERSGDGGGKEFARVLEELRNRIITETYPLNSVLPTQRALAEEFGVSRDTVQRVVKALAAEKRIESRQGSGSRVVKTQRIHPAAVPQDTTPRPSTLGPIMTEAFSRPEVGLDVFTLTGESLVTHVRVQDERMRRKSEPAPQRITMRVLVPSGEVDLPFPRAKDDPADPRPAKHVRAIALGSITSLRNILELLRVHKKVAEVDLQIRYTTVVPNFKFYLLNGSEALFGLYRVVDRPIILADGEVLPAMDVEGVGAHLMHYVSDEDPNSPGSFFVDSMQSYFDSLWSVSSDAARQGPGGGQDRGV</sequence>